<reference evidence="2" key="1">
    <citation type="journal article" date="2022" name="Mol. Ecol. Resour.">
        <title>The genomes of chicory, endive, great burdock and yacon provide insights into Asteraceae palaeo-polyploidization history and plant inulin production.</title>
        <authorList>
            <person name="Fan W."/>
            <person name="Wang S."/>
            <person name="Wang H."/>
            <person name="Wang A."/>
            <person name="Jiang F."/>
            <person name="Liu H."/>
            <person name="Zhao H."/>
            <person name="Xu D."/>
            <person name="Zhang Y."/>
        </authorList>
    </citation>
    <scope>NUCLEOTIDE SEQUENCE [LARGE SCALE GENOMIC DNA]</scope>
    <source>
        <strain evidence="2">cv. Yunnan</strain>
    </source>
</reference>
<keyword evidence="2" id="KW-1185">Reference proteome</keyword>
<evidence type="ECO:0000313" key="2">
    <source>
        <dbReference type="Proteomes" id="UP001056120"/>
    </source>
</evidence>
<comment type="caution">
    <text evidence="1">The sequence shown here is derived from an EMBL/GenBank/DDBJ whole genome shotgun (WGS) entry which is preliminary data.</text>
</comment>
<accession>A0ACB9HHV3</accession>
<organism evidence="1 2">
    <name type="scientific">Smallanthus sonchifolius</name>
    <dbReference type="NCBI Taxonomy" id="185202"/>
    <lineage>
        <taxon>Eukaryota</taxon>
        <taxon>Viridiplantae</taxon>
        <taxon>Streptophyta</taxon>
        <taxon>Embryophyta</taxon>
        <taxon>Tracheophyta</taxon>
        <taxon>Spermatophyta</taxon>
        <taxon>Magnoliopsida</taxon>
        <taxon>eudicotyledons</taxon>
        <taxon>Gunneridae</taxon>
        <taxon>Pentapetalae</taxon>
        <taxon>asterids</taxon>
        <taxon>campanulids</taxon>
        <taxon>Asterales</taxon>
        <taxon>Asteraceae</taxon>
        <taxon>Asteroideae</taxon>
        <taxon>Heliantheae alliance</taxon>
        <taxon>Millerieae</taxon>
        <taxon>Smallanthus</taxon>
    </lineage>
</organism>
<dbReference type="Proteomes" id="UP001056120">
    <property type="component" value="Linkage Group LG12"/>
</dbReference>
<reference evidence="1 2" key="2">
    <citation type="journal article" date="2022" name="Mol. Ecol. Resour.">
        <title>The genomes of chicory, endive, great burdock and yacon provide insights into Asteraceae paleo-polyploidization history and plant inulin production.</title>
        <authorList>
            <person name="Fan W."/>
            <person name="Wang S."/>
            <person name="Wang H."/>
            <person name="Wang A."/>
            <person name="Jiang F."/>
            <person name="Liu H."/>
            <person name="Zhao H."/>
            <person name="Xu D."/>
            <person name="Zhang Y."/>
        </authorList>
    </citation>
    <scope>NUCLEOTIDE SEQUENCE [LARGE SCALE GENOMIC DNA]</scope>
    <source>
        <strain evidence="2">cv. Yunnan</strain>
        <tissue evidence="1">Leaves</tissue>
    </source>
</reference>
<proteinExistence type="predicted"/>
<protein>
    <submittedName>
        <fullName evidence="1">Uncharacterized protein</fullName>
    </submittedName>
</protein>
<gene>
    <name evidence="1" type="ORF">L1987_37469</name>
</gene>
<evidence type="ECO:0000313" key="1">
    <source>
        <dbReference type="EMBL" id="KAI3794830.1"/>
    </source>
</evidence>
<name>A0ACB9HHV3_9ASTR</name>
<sequence length="310" mass="35007">MEEILEKAEAFLRGKEATQAFEGDRRAISTNSDGRTKEVSTLIAGPSPRKKIGEKLTVYSTNQDPKGDSRNRGSKVFWPPKTVNRPPNAKTAHRSQSNGRGLSKEEISFPPIALGKSTWLPMIIQANIGGGQEVRRAYLDGRSASEIMYEHCFLQLEEETRKKLIASTTPLIGFSGEKVCPVGEIKLKVSMGKGRFRRTEELLFVVIRSPLRYNIIIGRPGISVRTDRRRNRRRKGKHQHGLPGTKGQYRARPVRPGEKEVDRHPLKKQRRVCMVAGRHDRCPQEDRRAHPPDQFNPDTGYPEETKLSPG</sequence>
<dbReference type="EMBL" id="CM042029">
    <property type="protein sequence ID" value="KAI3794830.1"/>
    <property type="molecule type" value="Genomic_DNA"/>
</dbReference>